<keyword evidence="3" id="KW-1185">Reference proteome</keyword>
<name>A0A4Y7PM52_9AGAM</name>
<dbReference type="VEuPathDB" id="FungiDB:BD410DRAFT_648774"/>
<feature type="transmembrane region" description="Helical" evidence="1">
    <location>
        <begin position="74"/>
        <end position="99"/>
    </location>
</feature>
<reference evidence="2 3" key="1">
    <citation type="submission" date="2018-06" db="EMBL/GenBank/DDBJ databases">
        <title>A transcriptomic atlas of mushroom development highlights an independent origin of complex multicellularity.</title>
        <authorList>
            <consortium name="DOE Joint Genome Institute"/>
            <person name="Krizsan K."/>
            <person name="Almasi E."/>
            <person name="Merenyi Z."/>
            <person name="Sahu N."/>
            <person name="Viragh M."/>
            <person name="Koszo T."/>
            <person name="Mondo S."/>
            <person name="Kiss B."/>
            <person name="Balint B."/>
            <person name="Kues U."/>
            <person name="Barry K."/>
            <person name="Hegedus J.C."/>
            <person name="Henrissat B."/>
            <person name="Johnson J."/>
            <person name="Lipzen A."/>
            <person name="Ohm R."/>
            <person name="Nagy I."/>
            <person name="Pangilinan J."/>
            <person name="Yan J."/>
            <person name="Xiong Y."/>
            <person name="Grigoriev I.V."/>
            <person name="Hibbett D.S."/>
            <person name="Nagy L.G."/>
        </authorList>
    </citation>
    <scope>NUCLEOTIDE SEQUENCE [LARGE SCALE GENOMIC DNA]</scope>
    <source>
        <strain evidence="2 3">SZMC22713</strain>
    </source>
</reference>
<feature type="transmembrane region" description="Helical" evidence="1">
    <location>
        <begin position="111"/>
        <end position="130"/>
    </location>
</feature>
<evidence type="ECO:0000313" key="2">
    <source>
        <dbReference type="EMBL" id="TDL16071.1"/>
    </source>
</evidence>
<keyword evidence="1" id="KW-1133">Transmembrane helix</keyword>
<keyword evidence="1" id="KW-0812">Transmembrane</keyword>
<organism evidence="2 3">
    <name type="scientific">Rickenella mellea</name>
    <dbReference type="NCBI Taxonomy" id="50990"/>
    <lineage>
        <taxon>Eukaryota</taxon>
        <taxon>Fungi</taxon>
        <taxon>Dikarya</taxon>
        <taxon>Basidiomycota</taxon>
        <taxon>Agaricomycotina</taxon>
        <taxon>Agaricomycetes</taxon>
        <taxon>Hymenochaetales</taxon>
        <taxon>Rickenellaceae</taxon>
        <taxon>Rickenella</taxon>
    </lineage>
</organism>
<evidence type="ECO:0000313" key="3">
    <source>
        <dbReference type="Proteomes" id="UP000294933"/>
    </source>
</evidence>
<dbReference type="OrthoDB" id="3060195at2759"/>
<dbReference type="AlphaFoldDB" id="A0A4Y7PM52"/>
<protein>
    <submittedName>
        <fullName evidence="2">Uncharacterized protein</fullName>
    </submittedName>
</protein>
<keyword evidence="1" id="KW-0472">Membrane</keyword>
<dbReference type="EMBL" id="ML170252">
    <property type="protein sequence ID" value="TDL16071.1"/>
    <property type="molecule type" value="Genomic_DNA"/>
</dbReference>
<dbReference type="Proteomes" id="UP000294933">
    <property type="component" value="Unassembled WGS sequence"/>
</dbReference>
<gene>
    <name evidence="2" type="ORF">BD410DRAFT_648774</name>
</gene>
<proteinExistence type="predicted"/>
<sequence>MGTYLWLHLSPSHLDSSFPPRVYMKQTLVMPIRSIGQCLTLVFDFAVFSLTFAKTIRHTIEMRQLGLGEGLGYYILRDGIVYFFFQMFIHAAIITVYNVGVGKGVTWEGEISTIGNTLVVNMACRLVLNLRQVSRTPHLRTTFGGVGTVVEEPAFATNPLLGNIGASLRIGPEDDTISVDEVIPLDDLDEPPIHSHDEIKSS</sequence>
<accession>A0A4Y7PM52</accession>
<evidence type="ECO:0000256" key="1">
    <source>
        <dbReference type="SAM" id="Phobius"/>
    </source>
</evidence>
<feature type="transmembrane region" description="Helical" evidence="1">
    <location>
        <begin position="34"/>
        <end position="53"/>
    </location>
</feature>